<evidence type="ECO:0000313" key="3">
    <source>
        <dbReference type="Proteomes" id="UP000307440"/>
    </source>
</evidence>
<dbReference type="AlphaFoldDB" id="A0A5C3KIW1"/>
<dbReference type="EMBL" id="ML210308">
    <property type="protein sequence ID" value="TFK20201.1"/>
    <property type="molecule type" value="Genomic_DNA"/>
</dbReference>
<keyword evidence="3" id="KW-1185">Reference proteome</keyword>
<organism evidence="2 3">
    <name type="scientific">Coprinopsis marcescibilis</name>
    <name type="common">Agaric fungus</name>
    <name type="synonym">Psathyrella marcescibilis</name>
    <dbReference type="NCBI Taxonomy" id="230819"/>
    <lineage>
        <taxon>Eukaryota</taxon>
        <taxon>Fungi</taxon>
        <taxon>Dikarya</taxon>
        <taxon>Basidiomycota</taxon>
        <taxon>Agaricomycotina</taxon>
        <taxon>Agaricomycetes</taxon>
        <taxon>Agaricomycetidae</taxon>
        <taxon>Agaricales</taxon>
        <taxon>Agaricineae</taxon>
        <taxon>Psathyrellaceae</taxon>
        <taxon>Coprinopsis</taxon>
    </lineage>
</organism>
<keyword evidence="1" id="KW-1133">Transmembrane helix</keyword>
<keyword evidence="1" id="KW-0812">Transmembrane</keyword>
<name>A0A5C3KIW1_COPMA</name>
<feature type="transmembrane region" description="Helical" evidence="1">
    <location>
        <begin position="20"/>
        <end position="41"/>
    </location>
</feature>
<keyword evidence="1" id="KW-0472">Membrane</keyword>
<evidence type="ECO:0000256" key="1">
    <source>
        <dbReference type="SAM" id="Phobius"/>
    </source>
</evidence>
<accession>A0A5C3KIW1</accession>
<dbReference type="Proteomes" id="UP000307440">
    <property type="component" value="Unassembled WGS sequence"/>
</dbReference>
<reference evidence="2 3" key="1">
    <citation type="journal article" date="2019" name="Nat. Ecol. Evol.">
        <title>Megaphylogeny resolves global patterns of mushroom evolution.</title>
        <authorList>
            <person name="Varga T."/>
            <person name="Krizsan K."/>
            <person name="Foldi C."/>
            <person name="Dima B."/>
            <person name="Sanchez-Garcia M."/>
            <person name="Sanchez-Ramirez S."/>
            <person name="Szollosi G.J."/>
            <person name="Szarkandi J.G."/>
            <person name="Papp V."/>
            <person name="Albert L."/>
            <person name="Andreopoulos W."/>
            <person name="Angelini C."/>
            <person name="Antonin V."/>
            <person name="Barry K.W."/>
            <person name="Bougher N.L."/>
            <person name="Buchanan P."/>
            <person name="Buyck B."/>
            <person name="Bense V."/>
            <person name="Catcheside P."/>
            <person name="Chovatia M."/>
            <person name="Cooper J."/>
            <person name="Damon W."/>
            <person name="Desjardin D."/>
            <person name="Finy P."/>
            <person name="Geml J."/>
            <person name="Haridas S."/>
            <person name="Hughes K."/>
            <person name="Justo A."/>
            <person name="Karasinski D."/>
            <person name="Kautmanova I."/>
            <person name="Kiss B."/>
            <person name="Kocsube S."/>
            <person name="Kotiranta H."/>
            <person name="LaButti K.M."/>
            <person name="Lechner B.E."/>
            <person name="Liimatainen K."/>
            <person name="Lipzen A."/>
            <person name="Lukacs Z."/>
            <person name="Mihaltcheva S."/>
            <person name="Morgado L.N."/>
            <person name="Niskanen T."/>
            <person name="Noordeloos M.E."/>
            <person name="Ohm R.A."/>
            <person name="Ortiz-Santana B."/>
            <person name="Ovrebo C."/>
            <person name="Racz N."/>
            <person name="Riley R."/>
            <person name="Savchenko A."/>
            <person name="Shiryaev A."/>
            <person name="Soop K."/>
            <person name="Spirin V."/>
            <person name="Szebenyi C."/>
            <person name="Tomsovsky M."/>
            <person name="Tulloss R.E."/>
            <person name="Uehling J."/>
            <person name="Grigoriev I.V."/>
            <person name="Vagvolgyi C."/>
            <person name="Papp T."/>
            <person name="Martin F.M."/>
            <person name="Miettinen O."/>
            <person name="Hibbett D.S."/>
            <person name="Nagy L.G."/>
        </authorList>
    </citation>
    <scope>NUCLEOTIDE SEQUENCE [LARGE SCALE GENOMIC DNA]</scope>
    <source>
        <strain evidence="2 3">CBS 121175</strain>
    </source>
</reference>
<protein>
    <submittedName>
        <fullName evidence="2">Uncharacterized protein</fullName>
    </submittedName>
</protein>
<gene>
    <name evidence="2" type="ORF">FA15DRAFT_138106</name>
</gene>
<sequence length="115" mass="13041">MRRAQFRLDQFERRGFQPYLLGFLHWVPFGFGFGGCVWGWVGIGDSFATSCGGPTPVRGRAFDRGRGRVFCFCFRLPRTSSRCSDRSYILLPSRPVVAPRIIQTRERLPPPASGL</sequence>
<proteinExistence type="predicted"/>
<evidence type="ECO:0000313" key="2">
    <source>
        <dbReference type="EMBL" id="TFK20201.1"/>
    </source>
</evidence>